<organism evidence="4 5">
    <name type="scientific">Trichococcus patagoniensis</name>
    <dbReference type="NCBI Taxonomy" id="382641"/>
    <lineage>
        <taxon>Bacteria</taxon>
        <taxon>Bacillati</taxon>
        <taxon>Bacillota</taxon>
        <taxon>Bacilli</taxon>
        <taxon>Lactobacillales</taxon>
        <taxon>Carnobacteriaceae</taxon>
        <taxon>Trichococcus</taxon>
    </lineage>
</organism>
<proteinExistence type="predicted"/>
<sequence>MSAENMRFPANTTLAGNSTLNSNADPNLHCRNLDLQLLFYGERRLRRSSAHILLVFSDKHCFIGGKSDCYRRSPVSGSFTGGTDANRSLPPASFFVALRNRNPDIGLTKSLYLLLTAFAQLCNNTKRNHFDLLSFIFQEDKMQKKHRTTQWMIGSLLVLSLAACQNDPETEESATSSEPAAAEITIAPVNLQDQATIDAANGIFEDSQVADRPLSDWEGEWQSVYPYLLDGTLDSVFADKAEDTGEKTAEEYKEYYTVGYETTVDEIVISADTITFHDGDTIRTGTYRSSGYQILTYESGKKGVRYLFELTDATQDAPRYIQFSDHIIEPTASAHYHIYMGDENHEALLQEMDNWPTFYPDGLDGAEILEEMLHH</sequence>
<reference evidence="4 5" key="1">
    <citation type="submission" date="2018-04" db="EMBL/GenBank/DDBJ databases">
        <title>Genomic Encyclopedia of Archaeal and Bacterial Type Strains, Phase II (KMG-II): from individual species to whole genera.</title>
        <authorList>
            <person name="Goeker M."/>
        </authorList>
    </citation>
    <scope>NUCLEOTIDE SEQUENCE [LARGE SCALE GENOMIC DNA]</scope>
    <source>
        <strain evidence="4 5">DSM 18806</strain>
    </source>
</reference>
<gene>
    <name evidence="4" type="ORF">C8U37_102151</name>
</gene>
<evidence type="ECO:0000256" key="2">
    <source>
        <dbReference type="ARBA" id="ARBA00022833"/>
    </source>
</evidence>
<keyword evidence="5" id="KW-1185">Reference proteome</keyword>
<evidence type="ECO:0000256" key="1">
    <source>
        <dbReference type="ARBA" id="ARBA00022729"/>
    </source>
</evidence>
<dbReference type="Proteomes" id="UP000244161">
    <property type="component" value="Unassembled WGS sequence"/>
</dbReference>
<dbReference type="SUPFAM" id="SSF50814">
    <property type="entry name" value="Lipocalins"/>
    <property type="match status" value="1"/>
</dbReference>
<comment type="caution">
    <text evidence="4">The sequence shown here is derived from an EMBL/GenBank/DDBJ whole genome shotgun (WGS) entry which is preliminary data.</text>
</comment>
<dbReference type="AlphaFoldDB" id="A0A2T5IQG2"/>
<dbReference type="InterPro" id="IPR012674">
    <property type="entry name" value="Calycin"/>
</dbReference>
<keyword evidence="1" id="KW-0732">Signal</keyword>
<feature type="domain" description="ZinT" evidence="3">
    <location>
        <begin position="199"/>
        <end position="375"/>
    </location>
</feature>
<protein>
    <submittedName>
        <fullName evidence="4">Zn/Cd-binding protein ZinT</fullName>
    </submittedName>
</protein>
<dbReference type="Pfam" id="PF09223">
    <property type="entry name" value="ZinT"/>
    <property type="match status" value="1"/>
</dbReference>
<evidence type="ECO:0000313" key="4">
    <source>
        <dbReference type="EMBL" id="PTQ86048.1"/>
    </source>
</evidence>
<name>A0A2T5IQG2_9LACT</name>
<dbReference type="InterPro" id="IPR015304">
    <property type="entry name" value="ZinT_dom"/>
</dbReference>
<dbReference type="EMBL" id="QAOM01000002">
    <property type="protein sequence ID" value="PTQ86048.1"/>
    <property type="molecule type" value="Genomic_DNA"/>
</dbReference>
<evidence type="ECO:0000313" key="5">
    <source>
        <dbReference type="Proteomes" id="UP000244161"/>
    </source>
</evidence>
<keyword evidence="2" id="KW-0862">Zinc</keyword>
<dbReference type="Gene3D" id="2.40.128.20">
    <property type="match status" value="1"/>
</dbReference>
<accession>A0A2T5IQG2</accession>
<dbReference type="GO" id="GO:0008270">
    <property type="term" value="F:zinc ion binding"/>
    <property type="evidence" value="ECO:0007669"/>
    <property type="project" value="InterPro"/>
</dbReference>
<evidence type="ECO:0000259" key="3">
    <source>
        <dbReference type="Pfam" id="PF09223"/>
    </source>
</evidence>